<dbReference type="GO" id="GO:0033617">
    <property type="term" value="P:mitochondrial respiratory chain complex IV assembly"/>
    <property type="evidence" value="ECO:0007669"/>
    <property type="project" value="TreeGrafter"/>
</dbReference>
<evidence type="ECO:0000313" key="7">
    <source>
        <dbReference type="EMBL" id="CAI5757318.1"/>
    </source>
</evidence>
<dbReference type="Proteomes" id="UP001152885">
    <property type="component" value="Unassembled WGS sequence"/>
</dbReference>
<keyword evidence="3" id="KW-0809">Transit peptide</keyword>
<dbReference type="OrthoDB" id="76305at2759"/>
<keyword evidence="8" id="KW-1185">Reference proteome</keyword>
<evidence type="ECO:0008006" key="9">
    <source>
        <dbReference type="Google" id="ProtNLM"/>
    </source>
</evidence>
<evidence type="ECO:0000256" key="1">
    <source>
        <dbReference type="ARBA" id="ARBA00004173"/>
    </source>
</evidence>
<comment type="similarity">
    <text evidence="2">Belongs to the PET117 family.</text>
</comment>
<evidence type="ECO:0000256" key="4">
    <source>
        <dbReference type="ARBA" id="ARBA00023128"/>
    </source>
</evidence>
<feature type="transmembrane region" description="Helical" evidence="6">
    <location>
        <begin position="6"/>
        <end position="25"/>
    </location>
</feature>
<protein>
    <recommendedName>
        <fullName evidence="9">Pet117p</fullName>
    </recommendedName>
</protein>
<keyword evidence="6" id="KW-1133">Transmembrane helix</keyword>
<evidence type="ECO:0000256" key="5">
    <source>
        <dbReference type="SAM" id="MobiDB-lite"/>
    </source>
</evidence>
<reference evidence="7" key="1">
    <citation type="submission" date="2022-12" db="EMBL/GenBank/DDBJ databases">
        <authorList>
            <person name="Brejova B."/>
        </authorList>
    </citation>
    <scope>NUCLEOTIDE SEQUENCE</scope>
</reference>
<gene>
    <name evidence="7" type="ORF">CANVERA_P1834</name>
</gene>
<organism evidence="7 8">
    <name type="scientific">Candida verbasci</name>
    <dbReference type="NCBI Taxonomy" id="1227364"/>
    <lineage>
        <taxon>Eukaryota</taxon>
        <taxon>Fungi</taxon>
        <taxon>Dikarya</taxon>
        <taxon>Ascomycota</taxon>
        <taxon>Saccharomycotina</taxon>
        <taxon>Pichiomycetes</taxon>
        <taxon>Debaryomycetaceae</taxon>
        <taxon>Candida/Lodderomyces clade</taxon>
        <taxon>Candida</taxon>
    </lineage>
</organism>
<feature type="region of interest" description="Disordered" evidence="5">
    <location>
        <begin position="36"/>
        <end position="68"/>
    </location>
</feature>
<evidence type="ECO:0000256" key="2">
    <source>
        <dbReference type="ARBA" id="ARBA00008197"/>
    </source>
</evidence>
<keyword evidence="6" id="KW-0812">Transmembrane</keyword>
<accession>A0A9W4TVF2</accession>
<proteinExistence type="inferred from homology"/>
<dbReference type="PANTHER" id="PTHR28163:SF1">
    <property type="entry name" value="PROTEIN PET117 HOMOLOG, MITOCHONDRIAL"/>
    <property type="match status" value="1"/>
</dbReference>
<dbReference type="InterPro" id="IPR031568">
    <property type="entry name" value="Pet117"/>
</dbReference>
<keyword evidence="6" id="KW-0472">Membrane</keyword>
<dbReference type="GO" id="GO:0005739">
    <property type="term" value="C:mitochondrion"/>
    <property type="evidence" value="ECO:0007669"/>
    <property type="project" value="UniProtKB-SubCell"/>
</dbReference>
<keyword evidence="4" id="KW-0496">Mitochondrion</keyword>
<dbReference type="AlphaFoldDB" id="A0A9W4TVF2"/>
<dbReference type="Pfam" id="PF15786">
    <property type="entry name" value="PET117"/>
    <property type="match status" value="1"/>
</dbReference>
<dbReference type="EMBL" id="CANTUO010000001">
    <property type="protein sequence ID" value="CAI5757318.1"/>
    <property type="molecule type" value="Genomic_DNA"/>
</dbReference>
<evidence type="ECO:0000256" key="6">
    <source>
        <dbReference type="SAM" id="Phobius"/>
    </source>
</evidence>
<dbReference type="PANTHER" id="PTHR28163">
    <property type="entry name" value="PROTEIN PET117 HOMOLOG, MITOCHONDRIAL"/>
    <property type="match status" value="1"/>
</dbReference>
<evidence type="ECO:0000256" key="3">
    <source>
        <dbReference type="ARBA" id="ARBA00022946"/>
    </source>
</evidence>
<comment type="caution">
    <text evidence="7">The sequence shown here is derived from an EMBL/GenBank/DDBJ whole genome shotgun (WGS) entry which is preliminary data.</text>
</comment>
<feature type="compositionally biased region" description="Basic and acidic residues" evidence="5">
    <location>
        <begin position="38"/>
        <end position="56"/>
    </location>
</feature>
<name>A0A9W4TVF2_9ASCO</name>
<sequence>MSTASKITLGASILFAAGSFVFINYSQNLERQALRQGPIKDAKRQEMKKLEREKSKKQQFNELDHKQQNELREKYVKLQPLNSEIITAEENPGQESKK</sequence>
<evidence type="ECO:0000313" key="8">
    <source>
        <dbReference type="Proteomes" id="UP001152885"/>
    </source>
</evidence>
<comment type="subcellular location">
    <subcellularLocation>
        <location evidence="1">Mitochondrion</location>
    </subcellularLocation>
</comment>